<evidence type="ECO:0000313" key="3">
    <source>
        <dbReference type="Proteomes" id="UP001595685"/>
    </source>
</evidence>
<evidence type="ECO:0000259" key="1">
    <source>
        <dbReference type="Pfam" id="PF01636"/>
    </source>
</evidence>
<dbReference type="InterPro" id="IPR002575">
    <property type="entry name" value="Aminoglycoside_PTrfase"/>
</dbReference>
<name>A0ABV7WGG1_9MICO</name>
<dbReference type="InterPro" id="IPR051678">
    <property type="entry name" value="AGP_Transferase"/>
</dbReference>
<dbReference type="PANTHER" id="PTHR21310">
    <property type="entry name" value="AMINOGLYCOSIDE PHOSPHOTRANSFERASE-RELATED-RELATED"/>
    <property type="match status" value="1"/>
</dbReference>
<evidence type="ECO:0000313" key="2">
    <source>
        <dbReference type="EMBL" id="MFC3688017.1"/>
    </source>
</evidence>
<keyword evidence="3" id="KW-1185">Reference proteome</keyword>
<dbReference type="InterPro" id="IPR011009">
    <property type="entry name" value="Kinase-like_dom_sf"/>
</dbReference>
<dbReference type="PANTHER" id="PTHR21310:SF40">
    <property type="entry name" value="AMINOGLYCOSIDE PHOSPHOTRANSFERASE DOMAIN-CONTAINING PROTEIN-RELATED"/>
    <property type="match status" value="1"/>
</dbReference>
<dbReference type="Pfam" id="PF01636">
    <property type="entry name" value="APH"/>
    <property type="match status" value="1"/>
</dbReference>
<organism evidence="2 3">
    <name type="scientific">Aquipuribacter hungaricus</name>
    <dbReference type="NCBI Taxonomy" id="545624"/>
    <lineage>
        <taxon>Bacteria</taxon>
        <taxon>Bacillati</taxon>
        <taxon>Actinomycetota</taxon>
        <taxon>Actinomycetes</taxon>
        <taxon>Micrococcales</taxon>
        <taxon>Intrasporangiaceae</taxon>
        <taxon>Aquipuribacter</taxon>
    </lineage>
</organism>
<dbReference type="EMBL" id="JBHRWW010000003">
    <property type="protein sequence ID" value="MFC3688017.1"/>
    <property type="molecule type" value="Genomic_DNA"/>
</dbReference>
<accession>A0ABV7WGG1</accession>
<comment type="caution">
    <text evidence="2">The sequence shown here is derived from an EMBL/GenBank/DDBJ whole genome shotgun (WGS) entry which is preliminary data.</text>
</comment>
<dbReference type="Gene3D" id="3.90.1200.10">
    <property type="match status" value="1"/>
</dbReference>
<feature type="domain" description="Aminoglycoside phosphotransferase" evidence="1">
    <location>
        <begin position="53"/>
        <end position="288"/>
    </location>
</feature>
<dbReference type="RefSeq" id="WP_340293963.1">
    <property type="nucleotide sequence ID" value="NZ_JBBEOI010000130.1"/>
</dbReference>
<proteinExistence type="predicted"/>
<sequence length="337" mass="35063">MTPPVTPVRPTADVLAAAVSGWVGGPVGVDGWRPPVQGAVGHVVGLRGPDDEGWVAKLFAVGAEGGHRACTEAAALRLLAPTGAPVPRLVTTGALPPDGGDGGDAVPVVVMERLPGARWADLRPGTDARRRGAVHEAVALLLRRLHRVDGERAGELVGGGRPVPADPADPAAMVVRTRARAAAALRDYRASGGTAVLARRAEDFLAGREHLSRGVRPVLCHGDVNGGNVLLSEADGTTVTGLVDLERASWDDPLRDLALTALHLWHHELDDVPGLLRGYGLAGTDPDRLPVHVLVLALAERAWVAQDRPQGWGASAARLDGLVSSLTGRAGERDPFS</sequence>
<dbReference type="SUPFAM" id="SSF56112">
    <property type="entry name" value="Protein kinase-like (PK-like)"/>
    <property type="match status" value="1"/>
</dbReference>
<dbReference type="Proteomes" id="UP001595685">
    <property type="component" value="Unassembled WGS sequence"/>
</dbReference>
<protein>
    <submittedName>
        <fullName evidence="2">Phosphotransferase family protein</fullName>
    </submittedName>
</protein>
<reference evidence="3" key="1">
    <citation type="journal article" date="2019" name="Int. J. Syst. Evol. Microbiol.">
        <title>The Global Catalogue of Microorganisms (GCM) 10K type strain sequencing project: providing services to taxonomists for standard genome sequencing and annotation.</title>
        <authorList>
            <consortium name="The Broad Institute Genomics Platform"/>
            <consortium name="The Broad Institute Genome Sequencing Center for Infectious Disease"/>
            <person name="Wu L."/>
            <person name="Ma J."/>
        </authorList>
    </citation>
    <scope>NUCLEOTIDE SEQUENCE [LARGE SCALE GENOMIC DNA]</scope>
    <source>
        <strain evidence="3">NCAIM B.02333</strain>
    </source>
</reference>
<gene>
    <name evidence="2" type="ORF">ACFOLH_06640</name>
</gene>